<dbReference type="Ensembl" id="ENSCSET00000021792.1">
    <property type="protein sequence ID" value="ENSCSEP00000021515.1"/>
    <property type="gene ID" value="ENSCSEG00000013724.1"/>
</dbReference>
<dbReference type="RefSeq" id="XP_024920238.1">
    <property type="nucleotide sequence ID" value="XM_025064470.1"/>
</dbReference>
<dbReference type="Proteomes" id="UP000265120">
    <property type="component" value="Chromosome 17"/>
</dbReference>
<evidence type="ECO:0000313" key="7">
    <source>
        <dbReference type="Ensembl" id="ENSCSEP00000021515.1"/>
    </source>
</evidence>
<dbReference type="Ensembl" id="ENSCSET00000021802.1">
    <property type="protein sequence ID" value="ENSCSEP00000021525.1"/>
    <property type="gene ID" value="ENSCSEG00000013724.1"/>
</dbReference>
<dbReference type="InterPro" id="IPR016161">
    <property type="entry name" value="Ald_DH/histidinol_DH"/>
</dbReference>
<feature type="active site" evidence="5">
    <location>
        <position position="210"/>
    </location>
</feature>
<dbReference type="GeneTree" id="ENSGT00940000155904"/>
<dbReference type="GeneID" id="103393585"/>
<dbReference type="CTD" id="221"/>
<dbReference type="AlphaFoldDB" id="A0A3P8WAB9"/>
<name>A0A3P8WAB9_CYNSE</name>
<dbReference type="GO" id="GO:0005737">
    <property type="term" value="C:cytoplasm"/>
    <property type="evidence" value="ECO:0007669"/>
    <property type="project" value="TreeGrafter"/>
</dbReference>
<keyword evidence="3" id="KW-0520">NAD</keyword>
<keyword evidence="2 4" id="KW-0560">Oxidoreductase</keyword>
<dbReference type="OMA" id="PLVAYWF"/>
<evidence type="ECO:0000256" key="1">
    <source>
        <dbReference type="ARBA" id="ARBA00009986"/>
    </source>
</evidence>
<organism evidence="7 8">
    <name type="scientific">Cynoglossus semilaevis</name>
    <name type="common">Tongue sole</name>
    <dbReference type="NCBI Taxonomy" id="244447"/>
    <lineage>
        <taxon>Eukaryota</taxon>
        <taxon>Metazoa</taxon>
        <taxon>Chordata</taxon>
        <taxon>Craniata</taxon>
        <taxon>Vertebrata</taxon>
        <taxon>Euteleostomi</taxon>
        <taxon>Actinopterygii</taxon>
        <taxon>Neopterygii</taxon>
        <taxon>Teleostei</taxon>
        <taxon>Neoteleostei</taxon>
        <taxon>Acanthomorphata</taxon>
        <taxon>Carangaria</taxon>
        <taxon>Pleuronectiformes</taxon>
        <taxon>Pleuronectoidei</taxon>
        <taxon>Cynoglossidae</taxon>
        <taxon>Cynoglossinae</taxon>
        <taxon>Cynoglossus</taxon>
    </lineage>
</organism>
<dbReference type="FunFam" id="3.40.309.10:FF:000003">
    <property type="entry name" value="Aldehyde dehydrogenase"/>
    <property type="match status" value="1"/>
</dbReference>
<dbReference type="Gene3D" id="3.40.309.10">
    <property type="entry name" value="Aldehyde Dehydrogenase, Chain A, domain 2"/>
    <property type="match status" value="1"/>
</dbReference>
<dbReference type="InterPro" id="IPR016162">
    <property type="entry name" value="Ald_DH_N"/>
</dbReference>
<reference evidence="7" key="2">
    <citation type="submission" date="2025-05" db="UniProtKB">
        <authorList>
            <consortium name="Ensembl"/>
        </authorList>
    </citation>
    <scope>IDENTIFICATION</scope>
</reference>
<dbReference type="RefSeq" id="XP_008328815.1">
    <property type="nucleotide sequence ID" value="XM_008330593.3"/>
</dbReference>
<dbReference type="Pfam" id="PF00171">
    <property type="entry name" value="Aldedh"/>
    <property type="match status" value="1"/>
</dbReference>
<dbReference type="PROSITE" id="PS00070">
    <property type="entry name" value="ALDEHYDE_DEHYDR_CYS"/>
    <property type="match status" value="1"/>
</dbReference>
<protein>
    <recommendedName>
        <fullName evidence="4">Aldehyde dehydrogenase</fullName>
    </recommendedName>
</protein>
<dbReference type="KEGG" id="csem:103393585"/>
<dbReference type="OrthoDB" id="440325at2759"/>
<dbReference type="FunFam" id="3.40.605.10:FF:000004">
    <property type="entry name" value="Aldehyde dehydrogenase"/>
    <property type="match status" value="1"/>
</dbReference>
<feature type="active site" evidence="5">
    <location>
        <position position="244"/>
    </location>
</feature>
<dbReference type="SUPFAM" id="SSF53720">
    <property type="entry name" value="ALDH-like"/>
    <property type="match status" value="1"/>
</dbReference>
<reference evidence="7 8" key="1">
    <citation type="journal article" date="2014" name="Nat. Genet.">
        <title>Whole-genome sequence of a flatfish provides insights into ZW sex chromosome evolution and adaptation to a benthic lifestyle.</title>
        <authorList>
            <person name="Chen S."/>
            <person name="Zhang G."/>
            <person name="Shao C."/>
            <person name="Huang Q."/>
            <person name="Liu G."/>
            <person name="Zhang P."/>
            <person name="Song W."/>
            <person name="An N."/>
            <person name="Chalopin D."/>
            <person name="Volff J.N."/>
            <person name="Hong Y."/>
            <person name="Li Q."/>
            <person name="Sha Z."/>
            <person name="Zhou H."/>
            <person name="Xie M."/>
            <person name="Yu Q."/>
            <person name="Liu Y."/>
            <person name="Xiang H."/>
            <person name="Wang N."/>
            <person name="Wu K."/>
            <person name="Yang C."/>
            <person name="Zhou Q."/>
            <person name="Liao X."/>
            <person name="Yang L."/>
            <person name="Hu Q."/>
            <person name="Zhang J."/>
            <person name="Meng L."/>
            <person name="Jin L."/>
            <person name="Tian Y."/>
            <person name="Lian J."/>
            <person name="Yang J."/>
            <person name="Miao G."/>
            <person name="Liu S."/>
            <person name="Liang Z."/>
            <person name="Yan F."/>
            <person name="Li Y."/>
            <person name="Sun B."/>
            <person name="Zhang H."/>
            <person name="Zhang J."/>
            <person name="Zhu Y."/>
            <person name="Du M."/>
            <person name="Zhao Y."/>
            <person name="Schartl M."/>
            <person name="Tang Q."/>
            <person name="Wang J."/>
        </authorList>
    </citation>
    <scope>NUCLEOTIDE SEQUENCE</scope>
</reference>
<dbReference type="PANTHER" id="PTHR43570">
    <property type="entry name" value="ALDEHYDE DEHYDROGENASE"/>
    <property type="match status" value="1"/>
</dbReference>
<sequence>METQIQVIDRLRESFRRGISKPEQFRREQLNSLISMIRDNEELFLKAVHKDLNKPKFEAIMSEMDILFNEAHYALSNLKTWMQPEYVGKNMATKLDDCFVRREPLGVVLIIGAWNYPVNLTLIPMVGAIAAGNCVIIKPSEVSAATESLIAELVPKYLSQECYAVIRGGPEETKALLKNRFDHIFYTGSQTVARSIMQAASVHLTPVTLELGGKCPTFIYGKVDFKAAAQRLVWAKFFNSGQSCVAPDYLLCSRATQDALVPAIIEALKKFYGEDPQTTPDLTRMVTLKHWNRVMEQLKSSKGKIVVGGESNQEEKYIAPTVVVDITADDSLMDQEIFGPVLPILTFESLQEGIDFVNTKEKPLALYVYSDESSVVRKVLEETSSGGFCSNDGIIHMAIPTLPFGGVGVSGSGSYHGRWSFETFSHRRACMMRGWALERLNSLRYPPYDENKLSWLRWTTSPKSSCNIL</sequence>
<evidence type="ECO:0000313" key="8">
    <source>
        <dbReference type="Proteomes" id="UP000265120"/>
    </source>
</evidence>
<evidence type="ECO:0000256" key="5">
    <source>
        <dbReference type="PIRSR" id="PIRSR036492-1"/>
    </source>
</evidence>
<evidence type="ECO:0000256" key="3">
    <source>
        <dbReference type="ARBA" id="ARBA00023027"/>
    </source>
</evidence>
<dbReference type="Gene3D" id="3.40.605.10">
    <property type="entry name" value="Aldehyde Dehydrogenase, Chain A, domain 1"/>
    <property type="match status" value="1"/>
</dbReference>
<dbReference type="GO" id="GO:0004029">
    <property type="term" value="F:aldehyde dehydrogenase (NAD+) activity"/>
    <property type="evidence" value="ECO:0007669"/>
    <property type="project" value="TreeGrafter"/>
</dbReference>
<dbReference type="InterPro" id="IPR016160">
    <property type="entry name" value="Ald_DH_CS_CYS"/>
</dbReference>
<dbReference type="InterPro" id="IPR015590">
    <property type="entry name" value="Aldehyde_DH_dom"/>
</dbReference>
<evidence type="ECO:0000259" key="6">
    <source>
        <dbReference type="Pfam" id="PF00171"/>
    </source>
</evidence>
<accession>A0A3P8WAB9</accession>
<evidence type="ECO:0000256" key="2">
    <source>
        <dbReference type="ARBA" id="ARBA00023002"/>
    </source>
</evidence>
<keyword evidence="8" id="KW-1185">Reference proteome</keyword>
<dbReference type="STRING" id="244447.ENSCSEP00000021515"/>
<dbReference type="PIRSF" id="PIRSF036492">
    <property type="entry name" value="ALDH"/>
    <property type="match status" value="1"/>
</dbReference>
<dbReference type="InterPro" id="IPR012394">
    <property type="entry name" value="Aldehyde_DH_NAD(P)"/>
</dbReference>
<dbReference type="InterPro" id="IPR016163">
    <property type="entry name" value="Ald_DH_C"/>
</dbReference>
<dbReference type="GO" id="GO:0004028">
    <property type="term" value="F:3-chloroallyl aldehyde dehydrogenase activity"/>
    <property type="evidence" value="ECO:0007669"/>
    <property type="project" value="TreeGrafter"/>
</dbReference>
<dbReference type="GO" id="GO:0006081">
    <property type="term" value="P:aldehyde metabolic process"/>
    <property type="evidence" value="ECO:0007669"/>
    <property type="project" value="InterPro"/>
</dbReference>
<feature type="domain" description="Aldehyde dehydrogenase" evidence="6">
    <location>
        <begin position="21"/>
        <end position="427"/>
    </location>
</feature>
<proteinExistence type="inferred from homology"/>
<dbReference type="PANTHER" id="PTHR43570:SF2">
    <property type="entry name" value="ALDEHYDE DEHYDROGENASE FAMILY 3 MEMBER B1"/>
    <property type="match status" value="1"/>
</dbReference>
<evidence type="ECO:0000256" key="4">
    <source>
        <dbReference type="PIRNR" id="PIRNR036492"/>
    </source>
</evidence>
<comment type="similarity">
    <text evidence="1 4">Belongs to the aldehyde dehydrogenase family.</text>
</comment>